<dbReference type="EMBL" id="CM000784">
    <property type="protein sequence ID" value="AQK91326.1"/>
    <property type="molecule type" value="Genomic_DNA"/>
</dbReference>
<dbReference type="EMBL" id="CM000784">
    <property type="protein sequence ID" value="AQK91325.1"/>
    <property type="molecule type" value="Genomic_DNA"/>
</dbReference>
<accession>A0A1D6FHP4</accession>
<protein>
    <submittedName>
        <fullName evidence="1">Uncharacterized protein</fullName>
    </submittedName>
</protein>
<dbReference type="EMBL" id="CM000784">
    <property type="protein sequence ID" value="AQK91327.1"/>
    <property type="molecule type" value="Genomic_DNA"/>
</dbReference>
<evidence type="ECO:0000313" key="1">
    <source>
        <dbReference type="EMBL" id="AQK91325.1"/>
    </source>
</evidence>
<reference evidence="1" key="1">
    <citation type="submission" date="2015-12" db="EMBL/GenBank/DDBJ databases">
        <title>Update maize B73 reference genome by single molecule sequencing technologies.</title>
        <authorList>
            <consortium name="Maize Genome Sequencing Project"/>
            <person name="Ware D."/>
        </authorList>
    </citation>
    <scope>NUCLEOTIDE SEQUENCE</scope>
    <source>
        <tissue evidence="1">Seedling</tissue>
    </source>
</reference>
<proteinExistence type="predicted"/>
<dbReference type="AlphaFoldDB" id="A0A1D6FHP4"/>
<name>A0A1D6FHP4_MAIZE</name>
<sequence>MELKMNLRGEKNCMQIIRSAGKVFYSVHREGLGLVDGHDE</sequence>
<organism evidence="1">
    <name type="scientific">Zea mays</name>
    <name type="common">Maize</name>
    <dbReference type="NCBI Taxonomy" id="4577"/>
    <lineage>
        <taxon>Eukaryota</taxon>
        <taxon>Viridiplantae</taxon>
        <taxon>Streptophyta</taxon>
        <taxon>Embryophyta</taxon>
        <taxon>Tracheophyta</taxon>
        <taxon>Spermatophyta</taxon>
        <taxon>Magnoliopsida</taxon>
        <taxon>Liliopsida</taxon>
        <taxon>Poales</taxon>
        <taxon>Poaceae</taxon>
        <taxon>PACMAD clade</taxon>
        <taxon>Panicoideae</taxon>
        <taxon>Andropogonodae</taxon>
        <taxon>Andropogoneae</taxon>
        <taxon>Tripsacinae</taxon>
        <taxon>Zea</taxon>
    </lineage>
</organism>
<dbReference type="PaxDb" id="4577-GRMZM2G335601_P01"/>
<gene>
    <name evidence="1" type="ORF">ZEAMMB73_Zm00001d009091</name>
</gene>
<dbReference type="InParanoid" id="A0A1D6FHP4"/>